<dbReference type="PROSITE" id="PS51186">
    <property type="entry name" value="GNAT"/>
    <property type="match status" value="1"/>
</dbReference>
<reference evidence="2 3" key="1">
    <citation type="journal article" date="2019" name="Microorganisms">
        <title>Paenibacillus lutrae sp. nov., A Chitinolytic Species Isolated from A River Otter in Castril Natural Park, Granada, Spain.</title>
        <authorList>
            <person name="Rodriguez M."/>
            <person name="Reina J.C."/>
            <person name="Bejar V."/>
            <person name="Llamas I."/>
        </authorList>
    </citation>
    <scope>NUCLEOTIDE SEQUENCE [LARGE SCALE GENOMIC DNA]</scope>
    <source>
        <strain evidence="2 3">N10</strain>
    </source>
</reference>
<gene>
    <name evidence="2" type="ORF">EDM21_21470</name>
</gene>
<dbReference type="OrthoDB" id="9805924at2"/>
<accession>A0A7X3FLY0</accession>
<dbReference type="Proteomes" id="UP000490800">
    <property type="component" value="Unassembled WGS sequence"/>
</dbReference>
<dbReference type="Gene3D" id="3.40.630.30">
    <property type="match status" value="1"/>
</dbReference>
<dbReference type="InterPro" id="IPR016181">
    <property type="entry name" value="Acyl_CoA_acyltransferase"/>
</dbReference>
<dbReference type="InterPro" id="IPR000182">
    <property type="entry name" value="GNAT_dom"/>
</dbReference>
<keyword evidence="3" id="KW-1185">Reference proteome</keyword>
<dbReference type="AlphaFoldDB" id="A0A7X3FLY0"/>
<dbReference type="GO" id="GO:0016747">
    <property type="term" value="F:acyltransferase activity, transferring groups other than amino-acyl groups"/>
    <property type="evidence" value="ECO:0007669"/>
    <property type="project" value="InterPro"/>
</dbReference>
<comment type="caution">
    <text evidence="2">The sequence shown here is derived from an EMBL/GenBank/DDBJ whole genome shotgun (WGS) entry which is preliminary data.</text>
</comment>
<dbReference type="SUPFAM" id="SSF55729">
    <property type="entry name" value="Acyl-CoA N-acyltransferases (Nat)"/>
    <property type="match status" value="1"/>
</dbReference>
<feature type="domain" description="N-acetyltransferase" evidence="1">
    <location>
        <begin position="111"/>
        <end position="253"/>
    </location>
</feature>
<dbReference type="CDD" id="cd04301">
    <property type="entry name" value="NAT_SF"/>
    <property type="match status" value="1"/>
</dbReference>
<sequence>MNNKLIEELSLNHWQPLSTLLYDGWVLRFADGYTKRANSINPIHYSTSDLDRKIEECEHMYSANHLPTTYKITPFVHPAELDDTLEARGYSLVDATSVQTLKLDSLNEPGLTSVTVNETMTAEWLDNFCRLNTVNEENKNVMKRMLSSIRTKKGFVSFYYEEQVVACGLGVIEREYIGLYDIVTDIRYRNRGFAEQMILNLLHWGKDNGAAYSYLAVVSNNEPALKLYSKIGYSEIYKYWYRVKNTVHDKTASS</sequence>
<evidence type="ECO:0000313" key="2">
    <source>
        <dbReference type="EMBL" id="MVP02052.1"/>
    </source>
</evidence>
<keyword evidence="2" id="KW-0808">Transferase</keyword>
<proteinExistence type="predicted"/>
<evidence type="ECO:0000313" key="3">
    <source>
        <dbReference type="Proteomes" id="UP000490800"/>
    </source>
</evidence>
<name>A0A7X3FLY0_9BACL</name>
<dbReference type="Pfam" id="PF24553">
    <property type="entry name" value="Rv0428c_C"/>
    <property type="match status" value="1"/>
</dbReference>
<evidence type="ECO:0000259" key="1">
    <source>
        <dbReference type="PROSITE" id="PS51186"/>
    </source>
</evidence>
<protein>
    <submittedName>
        <fullName evidence="2">GNAT family N-acetyltransferase</fullName>
    </submittedName>
</protein>
<organism evidence="2 3">
    <name type="scientific">Paenibacillus lutrae</name>
    <dbReference type="NCBI Taxonomy" id="2078573"/>
    <lineage>
        <taxon>Bacteria</taxon>
        <taxon>Bacillati</taxon>
        <taxon>Bacillota</taxon>
        <taxon>Bacilli</taxon>
        <taxon>Bacillales</taxon>
        <taxon>Paenibacillaceae</taxon>
        <taxon>Paenibacillus</taxon>
    </lineage>
</organism>
<dbReference type="RefSeq" id="WP_157338479.1">
    <property type="nucleotide sequence ID" value="NZ_RHLK01000017.1"/>
</dbReference>
<dbReference type="EMBL" id="RHLK01000017">
    <property type="protein sequence ID" value="MVP02052.1"/>
    <property type="molecule type" value="Genomic_DNA"/>
</dbReference>
<dbReference type="InterPro" id="IPR056935">
    <property type="entry name" value="Rv0428c-like_C"/>
</dbReference>